<evidence type="ECO:0000259" key="1">
    <source>
        <dbReference type="PROSITE" id="PS50234"/>
    </source>
</evidence>
<dbReference type="SMART" id="SM00327">
    <property type="entry name" value="VWA"/>
    <property type="match status" value="1"/>
</dbReference>
<dbReference type="PANTHER" id="PTHR10579:SF43">
    <property type="entry name" value="ZINC FINGER (C3HC4-TYPE RING FINGER) FAMILY PROTEIN"/>
    <property type="match status" value="1"/>
</dbReference>
<evidence type="ECO:0000313" key="3">
    <source>
        <dbReference type="Proteomes" id="UP001429564"/>
    </source>
</evidence>
<comment type="caution">
    <text evidence="2">The sequence shown here is derived from an EMBL/GenBank/DDBJ whole genome shotgun (WGS) entry which is preliminary data.</text>
</comment>
<dbReference type="PROSITE" id="PS50234">
    <property type="entry name" value="VWFA"/>
    <property type="match status" value="1"/>
</dbReference>
<name>A0ABX0W662_9RHOB</name>
<gene>
    <name evidence="2" type="ORF">DL239_04330</name>
</gene>
<dbReference type="InterPro" id="IPR002035">
    <property type="entry name" value="VWF_A"/>
</dbReference>
<reference evidence="2 3" key="1">
    <citation type="submission" date="2018-05" db="EMBL/GenBank/DDBJ databases">
        <authorList>
            <person name="Zhang Y.-J."/>
        </authorList>
    </citation>
    <scope>NUCLEOTIDE SEQUENCE [LARGE SCALE GENOMIC DNA]</scope>
    <source>
        <strain evidence="2 3">CY04</strain>
    </source>
</reference>
<dbReference type="EMBL" id="QHLQ01000002">
    <property type="protein sequence ID" value="NIZ60200.1"/>
    <property type="molecule type" value="Genomic_DNA"/>
</dbReference>
<organism evidence="2 3">
    <name type="scientific">Parasedimentitalea denitrificans</name>
    <dbReference type="NCBI Taxonomy" id="2211118"/>
    <lineage>
        <taxon>Bacteria</taxon>
        <taxon>Pseudomonadati</taxon>
        <taxon>Pseudomonadota</taxon>
        <taxon>Alphaproteobacteria</taxon>
        <taxon>Rhodobacterales</taxon>
        <taxon>Paracoccaceae</taxon>
        <taxon>Parasedimentitalea</taxon>
    </lineage>
</organism>
<dbReference type="Proteomes" id="UP001429564">
    <property type="component" value="Unassembled WGS sequence"/>
</dbReference>
<keyword evidence="3" id="KW-1185">Reference proteome</keyword>
<sequence>MLLCKGTDDMTRLFLTVCTALFVVLSSTSFAQEQSRAILVLDGSGSMWGQIDGTAKISIAQDVVGDLLQSLPENQKLGLTVYGHRRKGDCSDIETIITPEAGQHGAIVEAVNSIKPKGKTPMTDAVIAAAEALRYTEETATVILVSDGIETCNPDPCAAARALEEAGVDFTAHVVGFNIGDPEAIAQMRCMAEETGGTFRTADTAAELSNALAVIATPVPAPEPEPNPVSLQAYAIDGRNGPRITDGLIWNLTSLDGVILENQAVSDIRVEVERGEYVISVLRIADEAFDEQRFGIGSVDKQIVLELPELRPPATIEGPATAIAGSTVQVRWSGPDQKGDLISVADPEASSPWINYAYTKNGPLLDLVMPSVEGEYEMRYVSSDHRKVLATQKISVTPVEASVTPPEALPAGATVFVDWVGPDYQSDIIAVTAPGTDQLINYVYTRHGSPAELMLPTDPGNYDIVYRMSQKNRMLARVPVTVSGLQYSVSGPASAPAGSDVQVDWVGPDYRSDIIAVAELGADNRKYLTYTYTKEGSPLDLTLPLETGQYEIRYILGQDRVVQATTEIEVTAITANLKAPQTASAGSIIQIDWLGPDYRGDIIVVSKPGEPDRSYLNYSYTKGGTPLDLTLPAFPGNYVVKYLAGAAHKSLATSNITVTEVSATLSAPASTSVGDKIEVTWTGPDYRGDLIAIGEPGENYTTYAYTKKGSPLTVAAPNKPGSYEIRYVMSADRRILAVTPLTVQ</sequence>
<dbReference type="Pfam" id="PF13519">
    <property type="entry name" value="VWA_2"/>
    <property type="match status" value="1"/>
</dbReference>
<dbReference type="InterPro" id="IPR036465">
    <property type="entry name" value="vWFA_dom_sf"/>
</dbReference>
<evidence type="ECO:0000313" key="2">
    <source>
        <dbReference type="EMBL" id="NIZ60200.1"/>
    </source>
</evidence>
<dbReference type="InterPro" id="IPR051266">
    <property type="entry name" value="CLCR"/>
</dbReference>
<feature type="domain" description="VWFA" evidence="1">
    <location>
        <begin position="36"/>
        <end position="215"/>
    </location>
</feature>
<dbReference type="Gene3D" id="3.40.50.410">
    <property type="entry name" value="von Willebrand factor, type A domain"/>
    <property type="match status" value="1"/>
</dbReference>
<dbReference type="PANTHER" id="PTHR10579">
    <property type="entry name" value="CALCIUM-ACTIVATED CHLORIDE CHANNEL REGULATOR"/>
    <property type="match status" value="1"/>
</dbReference>
<accession>A0ABX0W662</accession>
<dbReference type="SUPFAM" id="SSF53300">
    <property type="entry name" value="vWA-like"/>
    <property type="match status" value="1"/>
</dbReference>
<protein>
    <recommendedName>
        <fullName evidence="1">VWFA domain-containing protein</fullName>
    </recommendedName>
</protein>
<proteinExistence type="predicted"/>